<name>A0A845UWV0_9GAMM</name>
<accession>A0A845UWV0</accession>
<feature type="region of interest" description="Disordered" evidence="1">
    <location>
        <begin position="75"/>
        <end position="105"/>
    </location>
</feature>
<evidence type="ECO:0000256" key="2">
    <source>
        <dbReference type="SAM" id="SignalP"/>
    </source>
</evidence>
<reference evidence="3 4" key="1">
    <citation type="submission" date="2020-02" db="EMBL/GenBank/DDBJ databases">
        <authorList>
            <person name="Zhang X.-Y."/>
        </authorList>
    </citation>
    <scope>NUCLEOTIDE SEQUENCE [LARGE SCALE GENOMIC DNA]</scope>
    <source>
        <strain evidence="3 4">C33</strain>
    </source>
</reference>
<keyword evidence="2" id="KW-0732">Signal</keyword>
<dbReference type="EMBL" id="JAAGSC010000042">
    <property type="protein sequence ID" value="NDY96333.1"/>
    <property type="molecule type" value="Genomic_DNA"/>
</dbReference>
<dbReference type="AlphaFoldDB" id="A0A845UWV0"/>
<evidence type="ECO:0000313" key="4">
    <source>
        <dbReference type="Proteomes" id="UP000484885"/>
    </source>
</evidence>
<gene>
    <name evidence="3" type="ORF">G3I74_11390</name>
</gene>
<dbReference type="Proteomes" id="UP000484885">
    <property type="component" value="Unassembled WGS sequence"/>
</dbReference>
<dbReference type="RefSeq" id="WP_164211734.1">
    <property type="nucleotide sequence ID" value="NZ_JAAGSC010000042.1"/>
</dbReference>
<feature type="signal peptide" evidence="2">
    <location>
        <begin position="1"/>
        <end position="20"/>
    </location>
</feature>
<feature type="compositionally biased region" description="Basic and acidic residues" evidence="1">
    <location>
        <begin position="85"/>
        <end position="94"/>
    </location>
</feature>
<feature type="chain" id="PRO_5032554128" evidence="2">
    <location>
        <begin position="21"/>
        <end position="105"/>
    </location>
</feature>
<evidence type="ECO:0000313" key="3">
    <source>
        <dbReference type="EMBL" id="NDY96333.1"/>
    </source>
</evidence>
<keyword evidence="4" id="KW-1185">Reference proteome</keyword>
<organism evidence="3 4">
    <name type="scientific">Wenzhouxiangella limi</name>
    <dbReference type="NCBI Taxonomy" id="2707351"/>
    <lineage>
        <taxon>Bacteria</taxon>
        <taxon>Pseudomonadati</taxon>
        <taxon>Pseudomonadota</taxon>
        <taxon>Gammaproteobacteria</taxon>
        <taxon>Chromatiales</taxon>
        <taxon>Wenzhouxiangellaceae</taxon>
        <taxon>Wenzhouxiangella</taxon>
    </lineage>
</organism>
<sequence>MRWIMILILLVAWPTAQTRADDPDRWQLGQVIIGQSPVRAKGGPWRVDGRIHAQGSQVIESTGADWRLRALLLPRRPREPQNPPDTDRIFRDRFSAGTLLQRTGE</sequence>
<proteinExistence type="predicted"/>
<comment type="caution">
    <text evidence="3">The sequence shown here is derived from an EMBL/GenBank/DDBJ whole genome shotgun (WGS) entry which is preliminary data.</text>
</comment>
<evidence type="ECO:0000256" key="1">
    <source>
        <dbReference type="SAM" id="MobiDB-lite"/>
    </source>
</evidence>
<protein>
    <submittedName>
        <fullName evidence="3">Uncharacterized protein</fullName>
    </submittedName>
</protein>